<protein>
    <recommendedName>
        <fullName evidence="4">Lipoprotein</fullName>
    </recommendedName>
</protein>
<feature type="signal peptide" evidence="1">
    <location>
        <begin position="1"/>
        <end position="22"/>
    </location>
</feature>
<accession>A0ABZ2CT46</accession>
<dbReference type="PROSITE" id="PS51257">
    <property type="entry name" value="PROKAR_LIPOPROTEIN"/>
    <property type="match status" value="1"/>
</dbReference>
<reference evidence="2 3" key="1">
    <citation type="submission" date="2024-01" db="EMBL/GenBank/DDBJ databases">
        <title>Culturomics analysis of mouse respiratory tract.</title>
        <authorList>
            <person name="Phillips A.M."/>
            <person name="Collette N.M."/>
            <person name="Mageeney C.M."/>
            <person name="Sinha A."/>
            <person name="Hern K.E."/>
            <person name="Arkin A.P."/>
            <person name="Williams K.P."/>
            <person name="Branda S."/>
        </authorList>
    </citation>
    <scope>NUCLEOTIDE SEQUENCE [LARGE SCALE GENOMIC DNA]</scope>
    <source>
        <strain evidence="2 3">CP20</strain>
    </source>
</reference>
<evidence type="ECO:0000313" key="2">
    <source>
        <dbReference type="EMBL" id="WWA30341.1"/>
    </source>
</evidence>
<organism evidence="2 3">
    <name type="scientific">Shouchella rhizosphaerae</name>
    <dbReference type="NCBI Taxonomy" id="866786"/>
    <lineage>
        <taxon>Bacteria</taxon>
        <taxon>Bacillati</taxon>
        <taxon>Bacillota</taxon>
        <taxon>Bacilli</taxon>
        <taxon>Bacillales</taxon>
        <taxon>Bacillaceae</taxon>
        <taxon>Shouchella</taxon>
    </lineage>
</organism>
<proteinExistence type="predicted"/>
<dbReference type="RefSeq" id="WP_338465097.1">
    <property type="nucleotide sequence ID" value="NZ_CP144921.1"/>
</dbReference>
<evidence type="ECO:0008006" key="4">
    <source>
        <dbReference type="Google" id="ProtNLM"/>
    </source>
</evidence>
<sequence length="117" mass="12859">MKKLLTATLLGAALLTACSAQADEKDVTIDALATEINEQAAEIEYLKSHRVYVEYELVDITTDDRGLTQYTLKAVDEAVIYDDDMPEGAEVGQRYRFEVDPSGDDVVDGITAVELID</sequence>
<gene>
    <name evidence="2" type="ORF">V5G21_00665</name>
</gene>
<dbReference type="Proteomes" id="UP001341136">
    <property type="component" value="Chromosome"/>
</dbReference>
<keyword evidence="3" id="KW-1185">Reference proteome</keyword>
<dbReference type="EMBL" id="CP144921">
    <property type="protein sequence ID" value="WWA30341.1"/>
    <property type="molecule type" value="Genomic_DNA"/>
</dbReference>
<evidence type="ECO:0000256" key="1">
    <source>
        <dbReference type="SAM" id="SignalP"/>
    </source>
</evidence>
<name>A0ABZ2CT46_9BACI</name>
<keyword evidence="1" id="KW-0732">Signal</keyword>
<feature type="chain" id="PRO_5047432036" description="Lipoprotein" evidence="1">
    <location>
        <begin position="23"/>
        <end position="117"/>
    </location>
</feature>
<evidence type="ECO:0000313" key="3">
    <source>
        <dbReference type="Proteomes" id="UP001341136"/>
    </source>
</evidence>